<dbReference type="AlphaFoldDB" id="A0A7S6VU50"/>
<keyword evidence="2" id="KW-1185">Reference proteome</keyword>
<accession>A0A7S6VU50</accession>
<protein>
    <submittedName>
        <fullName evidence="1">Uncharacterized protein</fullName>
    </submittedName>
</protein>
<dbReference type="Proteomes" id="UP000593966">
    <property type="component" value="Chromosome"/>
</dbReference>
<dbReference type="RefSeq" id="WP_180046821.1">
    <property type="nucleotide sequence ID" value="NZ_CP048659.1"/>
</dbReference>
<name>A0A7S6VU50_9GAMM</name>
<evidence type="ECO:0000313" key="1">
    <source>
        <dbReference type="EMBL" id="QOW44820.1"/>
    </source>
</evidence>
<organism evidence="1 2">
    <name type="scientific">Acinetobacter piscicola</name>
    <dbReference type="NCBI Taxonomy" id="2006115"/>
    <lineage>
        <taxon>Bacteria</taxon>
        <taxon>Pseudomonadati</taxon>
        <taxon>Pseudomonadota</taxon>
        <taxon>Gammaproteobacteria</taxon>
        <taxon>Moraxellales</taxon>
        <taxon>Moraxellaceae</taxon>
        <taxon>Acinetobacter</taxon>
    </lineage>
</organism>
<dbReference type="EMBL" id="CP048659">
    <property type="protein sequence ID" value="QOW44820.1"/>
    <property type="molecule type" value="Genomic_DNA"/>
</dbReference>
<sequence>MQKQKIEVHLTADLKNEESFFKFKKVCLELDAKPLEIILARGDHPRQIMLSKEMQENQLTRVHQAVQRWIDLFEQNQIAIIRKKYEIPFFKDVSNDFKIDYYEWHGQIEYKHLLELKIFCEIHRVHLSYNSLKNFEKYRFLTLREYGDASIFLARLVQLKAELYNQNRKLIKERVECCIYDSNIALDQGWLSI</sequence>
<evidence type="ECO:0000313" key="2">
    <source>
        <dbReference type="Proteomes" id="UP000593966"/>
    </source>
</evidence>
<gene>
    <name evidence="1" type="ORF">G0028_02275</name>
</gene>
<proteinExistence type="predicted"/>
<reference evidence="1 2" key="1">
    <citation type="submission" date="2020-02" db="EMBL/GenBank/DDBJ databases">
        <title>Tigecycline-resistant Acinetobacter species from pigs and migratory birds.</title>
        <authorList>
            <person name="Chen C."/>
            <person name="Sun J."/>
            <person name="Liao X.-P."/>
            <person name="Liu Y.-H."/>
        </authorList>
    </citation>
    <scope>NUCLEOTIDE SEQUENCE [LARGE SCALE GENOMIC DNA]</scope>
    <source>
        <strain evidence="1 2">YH12207_T</strain>
    </source>
</reference>